<evidence type="ECO:0000313" key="1">
    <source>
        <dbReference type="EMBL" id="RZF34090.1"/>
    </source>
</evidence>
<keyword evidence="2" id="KW-1185">Reference proteome</keyword>
<dbReference type="InParanoid" id="A0A482WLA0"/>
<accession>A0A482WLA0</accession>
<name>A0A482WLA0_LAOST</name>
<dbReference type="EMBL" id="QKKF02032620">
    <property type="protein sequence ID" value="RZF34090.1"/>
    <property type="molecule type" value="Genomic_DNA"/>
</dbReference>
<organism evidence="1 2">
    <name type="scientific">Laodelphax striatellus</name>
    <name type="common">Small brown planthopper</name>
    <name type="synonym">Delphax striatella</name>
    <dbReference type="NCBI Taxonomy" id="195883"/>
    <lineage>
        <taxon>Eukaryota</taxon>
        <taxon>Metazoa</taxon>
        <taxon>Ecdysozoa</taxon>
        <taxon>Arthropoda</taxon>
        <taxon>Hexapoda</taxon>
        <taxon>Insecta</taxon>
        <taxon>Pterygota</taxon>
        <taxon>Neoptera</taxon>
        <taxon>Paraneoptera</taxon>
        <taxon>Hemiptera</taxon>
        <taxon>Auchenorrhyncha</taxon>
        <taxon>Fulgoroidea</taxon>
        <taxon>Delphacidae</taxon>
        <taxon>Criomorphinae</taxon>
        <taxon>Laodelphax</taxon>
    </lineage>
</organism>
<proteinExistence type="predicted"/>
<dbReference type="Proteomes" id="UP000291343">
    <property type="component" value="Unassembled WGS sequence"/>
</dbReference>
<evidence type="ECO:0000313" key="2">
    <source>
        <dbReference type="Proteomes" id="UP000291343"/>
    </source>
</evidence>
<reference evidence="1 2" key="1">
    <citation type="journal article" date="2017" name="Gigascience">
        <title>Genome sequence of the small brown planthopper, Laodelphax striatellus.</title>
        <authorList>
            <person name="Zhu J."/>
            <person name="Jiang F."/>
            <person name="Wang X."/>
            <person name="Yang P."/>
            <person name="Bao Y."/>
            <person name="Zhao W."/>
            <person name="Wang W."/>
            <person name="Lu H."/>
            <person name="Wang Q."/>
            <person name="Cui N."/>
            <person name="Li J."/>
            <person name="Chen X."/>
            <person name="Luo L."/>
            <person name="Yu J."/>
            <person name="Kang L."/>
            <person name="Cui F."/>
        </authorList>
    </citation>
    <scope>NUCLEOTIDE SEQUENCE [LARGE SCALE GENOMIC DNA]</scope>
    <source>
        <strain evidence="1">Lst14</strain>
    </source>
</reference>
<gene>
    <name evidence="1" type="ORF">LSTR_LSTR011660</name>
</gene>
<protein>
    <submittedName>
        <fullName evidence="1">Uncharacterized protein</fullName>
    </submittedName>
</protein>
<dbReference type="AlphaFoldDB" id="A0A482WLA0"/>
<comment type="caution">
    <text evidence="1">The sequence shown here is derived from an EMBL/GenBank/DDBJ whole genome shotgun (WGS) entry which is preliminary data.</text>
</comment>
<sequence>MRRVNSINKCDLRRGNFSRYFFGSHRVVSRKVRKSMIRLVLSTQYYEMAFLQIPHSALPEKNSKDPPCAGSLMVFRESYHI</sequence>